<dbReference type="Proteomes" id="UP000000763">
    <property type="component" value="Chromosome 5"/>
</dbReference>
<proteinExistence type="predicted"/>
<feature type="compositionally biased region" description="Polar residues" evidence="1">
    <location>
        <begin position="120"/>
        <end position="130"/>
    </location>
</feature>
<evidence type="ECO:0000256" key="2">
    <source>
        <dbReference type="SAM" id="Phobius"/>
    </source>
</evidence>
<evidence type="ECO:0000313" key="3">
    <source>
        <dbReference type="EMBL" id="AAT47458.1"/>
    </source>
</evidence>
<keyword evidence="2" id="KW-0812">Transmembrane</keyword>
<dbReference type="AlphaFoldDB" id="Q6I543"/>
<evidence type="ECO:0000313" key="4">
    <source>
        <dbReference type="Proteomes" id="UP000000763"/>
    </source>
</evidence>
<dbReference type="EMBL" id="AC145273">
    <property type="protein sequence ID" value="AAT47458.1"/>
    <property type="molecule type" value="Genomic_DNA"/>
</dbReference>
<keyword evidence="2" id="KW-0472">Membrane</keyword>
<feature type="transmembrane region" description="Helical" evidence="2">
    <location>
        <begin position="6"/>
        <end position="27"/>
    </location>
</feature>
<evidence type="ECO:0000256" key="1">
    <source>
        <dbReference type="SAM" id="MobiDB-lite"/>
    </source>
</evidence>
<gene>
    <name evidence="3" type="primary">OSJNBa0055E23.10</name>
</gene>
<reference evidence="4" key="1">
    <citation type="journal article" date="2005" name="Nature">
        <title>The map-based sequence of the rice genome.</title>
        <authorList>
            <consortium name="International rice genome sequencing project (IRGSP)"/>
            <person name="Matsumoto T."/>
            <person name="Wu J."/>
            <person name="Kanamori H."/>
            <person name="Katayose Y."/>
            <person name="Fujisawa M."/>
            <person name="Namiki N."/>
            <person name="Mizuno H."/>
            <person name="Yamamoto K."/>
            <person name="Antonio B.A."/>
            <person name="Baba T."/>
            <person name="Sakata K."/>
            <person name="Nagamura Y."/>
            <person name="Aoki H."/>
            <person name="Arikawa K."/>
            <person name="Arita K."/>
            <person name="Bito T."/>
            <person name="Chiden Y."/>
            <person name="Fujitsuka N."/>
            <person name="Fukunaka R."/>
            <person name="Hamada M."/>
            <person name="Harada C."/>
            <person name="Hayashi A."/>
            <person name="Hijishita S."/>
            <person name="Honda M."/>
            <person name="Hosokawa S."/>
            <person name="Ichikawa Y."/>
            <person name="Idonuma A."/>
            <person name="Iijima M."/>
            <person name="Ikeda M."/>
            <person name="Ikeno M."/>
            <person name="Ito K."/>
            <person name="Ito S."/>
            <person name="Ito T."/>
            <person name="Ito Y."/>
            <person name="Ito Y."/>
            <person name="Iwabuchi A."/>
            <person name="Kamiya K."/>
            <person name="Karasawa W."/>
            <person name="Kurita K."/>
            <person name="Katagiri S."/>
            <person name="Kikuta A."/>
            <person name="Kobayashi H."/>
            <person name="Kobayashi N."/>
            <person name="Machita K."/>
            <person name="Maehara T."/>
            <person name="Masukawa M."/>
            <person name="Mizubayashi T."/>
            <person name="Mukai Y."/>
            <person name="Nagasaki H."/>
            <person name="Nagata Y."/>
            <person name="Naito S."/>
            <person name="Nakashima M."/>
            <person name="Nakama Y."/>
            <person name="Nakamichi Y."/>
            <person name="Nakamura M."/>
            <person name="Meguro A."/>
            <person name="Negishi M."/>
            <person name="Ohta I."/>
            <person name="Ohta T."/>
            <person name="Okamoto M."/>
            <person name="Ono N."/>
            <person name="Saji S."/>
            <person name="Sakaguchi M."/>
            <person name="Sakai K."/>
            <person name="Shibata M."/>
            <person name="Shimokawa T."/>
            <person name="Song J."/>
            <person name="Takazaki Y."/>
            <person name="Terasawa K."/>
            <person name="Tsugane M."/>
            <person name="Tsuji K."/>
            <person name="Ueda S."/>
            <person name="Waki K."/>
            <person name="Yamagata H."/>
            <person name="Yamamoto M."/>
            <person name="Yamamoto S."/>
            <person name="Yamane H."/>
            <person name="Yoshiki S."/>
            <person name="Yoshihara R."/>
            <person name="Yukawa K."/>
            <person name="Zhong H."/>
            <person name="Yano M."/>
            <person name="Yuan Q."/>
            <person name="Ouyang S."/>
            <person name="Liu J."/>
            <person name="Jones K.M."/>
            <person name="Gansberger K."/>
            <person name="Moffat K."/>
            <person name="Hill J."/>
            <person name="Bera J."/>
            <person name="Fadrosh D."/>
            <person name="Jin S."/>
            <person name="Johri S."/>
            <person name="Kim M."/>
            <person name="Overton L."/>
            <person name="Reardon M."/>
            <person name="Tsitrin T."/>
            <person name="Vuong H."/>
            <person name="Weaver B."/>
            <person name="Ciecko A."/>
            <person name="Tallon L."/>
            <person name="Jackson J."/>
            <person name="Pai G."/>
            <person name="Aken S.V."/>
            <person name="Utterback T."/>
            <person name="Reidmuller S."/>
            <person name="Feldblyum T."/>
            <person name="Hsiao J."/>
            <person name="Zismann V."/>
            <person name="Iobst S."/>
            <person name="de Vazeille A.R."/>
            <person name="Buell C.R."/>
            <person name="Ying K."/>
            <person name="Li Y."/>
            <person name="Lu T."/>
            <person name="Huang Y."/>
            <person name="Zhao Q."/>
            <person name="Feng Q."/>
            <person name="Zhang L."/>
            <person name="Zhu J."/>
            <person name="Weng Q."/>
            <person name="Mu J."/>
            <person name="Lu Y."/>
            <person name="Fan D."/>
            <person name="Liu Y."/>
            <person name="Guan J."/>
            <person name="Zhang Y."/>
            <person name="Yu S."/>
            <person name="Liu X."/>
            <person name="Zhang Y."/>
            <person name="Hong G."/>
            <person name="Han B."/>
            <person name="Choisne N."/>
            <person name="Demange N."/>
            <person name="Orjeda G."/>
            <person name="Samain S."/>
            <person name="Cattolico L."/>
            <person name="Pelletier E."/>
            <person name="Couloux A."/>
            <person name="Segurens B."/>
            <person name="Wincker P."/>
            <person name="D'Hont A."/>
            <person name="Scarpelli C."/>
            <person name="Weissenbach J."/>
            <person name="Salanoubat M."/>
            <person name="Quetier F."/>
            <person name="Yu Y."/>
            <person name="Kim H.R."/>
            <person name="Rambo T."/>
            <person name="Currie J."/>
            <person name="Collura K."/>
            <person name="Luo M."/>
            <person name="Yang T."/>
            <person name="Ammiraju J.S.S."/>
            <person name="Engler F."/>
            <person name="Soderlund C."/>
            <person name="Wing R.A."/>
            <person name="Palmer L.E."/>
            <person name="de la Bastide M."/>
            <person name="Spiegel L."/>
            <person name="Nascimento L."/>
            <person name="Zutavern T."/>
            <person name="O'Shaughnessy A."/>
            <person name="Dike S."/>
            <person name="Dedhia N."/>
            <person name="Preston R."/>
            <person name="Balija V."/>
            <person name="McCombie W.R."/>
            <person name="Chow T."/>
            <person name="Chen H."/>
            <person name="Chung M."/>
            <person name="Chen C."/>
            <person name="Shaw J."/>
            <person name="Wu H."/>
            <person name="Hsiao K."/>
            <person name="Chao Y."/>
            <person name="Chu M."/>
            <person name="Cheng C."/>
            <person name="Hour A."/>
            <person name="Lee P."/>
            <person name="Lin S."/>
            <person name="Lin Y."/>
            <person name="Liou J."/>
            <person name="Liu S."/>
            <person name="Hsing Y."/>
            <person name="Raghuvanshi S."/>
            <person name="Mohanty A."/>
            <person name="Bharti A.K."/>
            <person name="Gaur A."/>
            <person name="Gupta V."/>
            <person name="Kumar D."/>
            <person name="Ravi V."/>
            <person name="Vij S."/>
            <person name="Kapur A."/>
            <person name="Khurana P."/>
            <person name="Khurana P."/>
            <person name="Khurana J.P."/>
            <person name="Tyagi A.K."/>
            <person name="Gaikwad K."/>
            <person name="Singh A."/>
            <person name="Dalal V."/>
            <person name="Srivastava S."/>
            <person name="Dixit A."/>
            <person name="Pal A.K."/>
            <person name="Ghazi I.A."/>
            <person name="Yadav M."/>
            <person name="Pandit A."/>
            <person name="Bhargava A."/>
            <person name="Sureshbabu K."/>
            <person name="Batra K."/>
            <person name="Sharma T.R."/>
            <person name="Mohapatra T."/>
            <person name="Singh N.K."/>
            <person name="Messing J."/>
            <person name="Nelson A.B."/>
            <person name="Fuks G."/>
            <person name="Kavchok S."/>
            <person name="Keizer G."/>
            <person name="Linton E."/>
            <person name="Llaca V."/>
            <person name="Song R."/>
            <person name="Tanyolac B."/>
            <person name="Young S."/>
            <person name="Ho-Il K."/>
            <person name="Hahn J.H."/>
            <person name="Sangsakoo G."/>
            <person name="Vanavichit A."/>
            <person name="de Mattos Luiz.A.T."/>
            <person name="Zimmer P.D."/>
            <person name="Malone G."/>
            <person name="Dellagostin O."/>
            <person name="de Oliveira A.C."/>
            <person name="Bevan M."/>
            <person name="Bancroft I."/>
            <person name="Minx P."/>
            <person name="Cordum H."/>
            <person name="Wilson R."/>
            <person name="Cheng Z."/>
            <person name="Jin W."/>
            <person name="Jiang J."/>
            <person name="Leong S.A."/>
            <person name="Iwama H."/>
            <person name="Gojobori T."/>
            <person name="Itoh T."/>
            <person name="Niimura Y."/>
            <person name="Fujii Y."/>
            <person name="Habara T."/>
            <person name="Sakai H."/>
            <person name="Sato Y."/>
            <person name="Wilson G."/>
            <person name="Kumar K."/>
            <person name="McCouch S."/>
            <person name="Juretic N."/>
            <person name="Hoen D."/>
            <person name="Wright S."/>
            <person name="Bruskiewich R."/>
            <person name="Bureau T."/>
            <person name="Miyao A."/>
            <person name="Hirochika H."/>
            <person name="Nishikawa T."/>
            <person name="Kadowaki K."/>
            <person name="Sugiura M."/>
            <person name="Burr B."/>
            <person name="Sasaki T."/>
        </authorList>
    </citation>
    <scope>NUCLEOTIDE SEQUENCE [LARGE SCALE GENOMIC DNA]</scope>
    <source>
        <strain evidence="4">cv. Nipponbare</strain>
    </source>
</reference>
<organism evidence="3 4">
    <name type="scientific">Oryza sativa subsp. japonica</name>
    <name type="common">Rice</name>
    <dbReference type="NCBI Taxonomy" id="39947"/>
    <lineage>
        <taxon>Eukaryota</taxon>
        <taxon>Viridiplantae</taxon>
        <taxon>Streptophyta</taxon>
        <taxon>Embryophyta</taxon>
        <taxon>Tracheophyta</taxon>
        <taxon>Spermatophyta</taxon>
        <taxon>Magnoliopsida</taxon>
        <taxon>Liliopsida</taxon>
        <taxon>Poales</taxon>
        <taxon>Poaceae</taxon>
        <taxon>BOP clade</taxon>
        <taxon>Oryzoideae</taxon>
        <taxon>Oryzeae</taxon>
        <taxon>Oryzinae</taxon>
        <taxon>Oryza</taxon>
        <taxon>Oryza sativa</taxon>
    </lineage>
</organism>
<name>Q6I543_ORYSJ</name>
<reference evidence="4" key="2">
    <citation type="journal article" date="2008" name="Nucleic Acids Res.">
        <title>The rice annotation project database (RAP-DB): 2008 update.</title>
        <authorList>
            <consortium name="The rice annotation project (RAP)"/>
        </authorList>
    </citation>
    <scope>GENOME REANNOTATION</scope>
    <source>
        <strain evidence="4">cv. Nipponbare</strain>
    </source>
</reference>
<protein>
    <submittedName>
        <fullName evidence="3">Uncharacterized protein</fullName>
    </submittedName>
</protein>
<accession>Q6I543</accession>
<keyword evidence="2" id="KW-1133">Transmembrane helix</keyword>
<sequence length="195" mass="21813">MVSRLLGIIIWGCMLRMRGFVILPFFLGKLEPCRYNFGKFEICRRYLNDMYDPHESMTCILDGSDETNFFETAPIGKNFSSGVQLYPQDTAPQHVSVRRHATTTYRKEAVTGPFAYPPLTNRTTPQQATGSPLPCHGESASRSTEHPSRPNSITLTVAWAGRPAGHGEWRRHVQSLVVTSSTRRRAADSGGAKRL</sequence>
<feature type="region of interest" description="Disordered" evidence="1">
    <location>
        <begin position="113"/>
        <end position="152"/>
    </location>
</feature>